<dbReference type="Gene3D" id="2.60.200.20">
    <property type="match status" value="1"/>
</dbReference>
<reference evidence="5 6" key="1">
    <citation type="submission" date="2022-07" db="EMBL/GenBank/DDBJ databases">
        <title>Novel species in genus cellulomonas.</title>
        <authorList>
            <person name="Ye L."/>
        </authorList>
    </citation>
    <scope>NUCLEOTIDE SEQUENCE [LARGE SCALE GENOMIC DNA]</scope>
    <source>
        <strain evidence="6">zg-Y908</strain>
    </source>
</reference>
<dbReference type="RefSeq" id="WP_256791120.1">
    <property type="nucleotide sequence ID" value="NZ_CP101989.1"/>
</dbReference>
<feature type="transmembrane region" description="Helical" evidence="3">
    <location>
        <begin position="145"/>
        <end position="165"/>
    </location>
</feature>
<feature type="region of interest" description="Disordered" evidence="2">
    <location>
        <begin position="207"/>
        <end position="282"/>
    </location>
</feature>
<accession>A0ABY5K2D4</accession>
<dbReference type="EMBL" id="CP101989">
    <property type="protein sequence ID" value="UUI64243.1"/>
    <property type="molecule type" value="Genomic_DNA"/>
</dbReference>
<evidence type="ECO:0000259" key="4">
    <source>
        <dbReference type="PROSITE" id="PS50006"/>
    </source>
</evidence>
<feature type="transmembrane region" description="Helical" evidence="3">
    <location>
        <begin position="171"/>
        <end position="192"/>
    </location>
</feature>
<feature type="region of interest" description="Disordered" evidence="2">
    <location>
        <begin position="40"/>
        <end position="66"/>
    </location>
</feature>
<gene>
    <name evidence="5" type="ORF">NP075_14055</name>
</gene>
<feature type="domain" description="FHA" evidence="4">
    <location>
        <begin position="370"/>
        <end position="430"/>
    </location>
</feature>
<feature type="compositionally biased region" description="Low complexity" evidence="2">
    <location>
        <begin position="87"/>
        <end position="117"/>
    </location>
</feature>
<dbReference type="InterPro" id="IPR000253">
    <property type="entry name" value="FHA_dom"/>
</dbReference>
<evidence type="ECO:0000256" key="3">
    <source>
        <dbReference type="SAM" id="Phobius"/>
    </source>
</evidence>
<feature type="compositionally biased region" description="Pro residues" evidence="2">
    <location>
        <begin position="259"/>
        <end position="276"/>
    </location>
</feature>
<organism evidence="5 6">
    <name type="scientific">Cellulomonas wangsupingiae</name>
    <dbReference type="NCBI Taxonomy" id="2968085"/>
    <lineage>
        <taxon>Bacteria</taxon>
        <taxon>Bacillati</taxon>
        <taxon>Actinomycetota</taxon>
        <taxon>Actinomycetes</taxon>
        <taxon>Micrococcales</taxon>
        <taxon>Cellulomonadaceae</taxon>
        <taxon>Cellulomonas</taxon>
    </lineage>
</organism>
<keyword evidence="3" id="KW-0812">Transmembrane</keyword>
<keyword evidence="6" id="KW-1185">Reference proteome</keyword>
<evidence type="ECO:0000256" key="1">
    <source>
        <dbReference type="ARBA" id="ARBA00022553"/>
    </source>
</evidence>
<dbReference type="SUPFAM" id="SSF49879">
    <property type="entry name" value="SMAD/FHA domain"/>
    <property type="match status" value="1"/>
</dbReference>
<dbReference type="CDD" id="cd00060">
    <property type="entry name" value="FHA"/>
    <property type="match status" value="1"/>
</dbReference>
<dbReference type="InterPro" id="IPR008984">
    <property type="entry name" value="SMAD_FHA_dom_sf"/>
</dbReference>
<keyword evidence="3" id="KW-1133">Transmembrane helix</keyword>
<keyword evidence="1" id="KW-0597">Phosphoprotein</keyword>
<proteinExistence type="predicted"/>
<sequence length="466" mass="45690">MSTRTSAPRCASCGMPLGPGAESCAVCGARVPLIARPAAAQDDATADEPAGVGGLAARPAAAPEEPVAARWDLPAPVAPAAAPSAPAATAASGAPAPAAASGPPAPAPAFDAAAAGRAVREAARPPRTASSGRAAAPAPVEGSRVAGYAIDVLAAAVVGVVGFLVAGLVDVPAAAVAGVLVLLFVAAQVVALRRSGATLGVALVRTGTGDGRTRGAPGVSRTPVRGPGVPTPPPGPQPGPAGGGSEPSSVPAPVLDVVLPPPPSAQPAAVAPPVPDLLPQAPTGAEPLVAVSTPAADLLPGPPEATRRTRGAARAAGAGVAPVEVPASAGEDLDDLEHTRVRDPESLRRRSGTLALHFDTGERVRVVGRGLVGRGPRAEDGQDILHVVVLSDAARSLSRVHVEFGPQGATTDEEAAIWVMDRGSTNGTVVVDPSGAGRVLPAGARAVVGAGWVVRLGDREARVEDD</sequence>
<evidence type="ECO:0000256" key="2">
    <source>
        <dbReference type="SAM" id="MobiDB-lite"/>
    </source>
</evidence>
<feature type="compositionally biased region" description="Pro residues" evidence="2">
    <location>
        <begin position="229"/>
        <end position="239"/>
    </location>
</feature>
<keyword evidence="3" id="KW-0472">Membrane</keyword>
<dbReference type="Proteomes" id="UP001317322">
    <property type="component" value="Chromosome"/>
</dbReference>
<feature type="compositionally biased region" description="Low complexity" evidence="2">
    <location>
        <begin position="246"/>
        <end position="258"/>
    </location>
</feature>
<feature type="region of interest" description="Disordered" evidence="2">
    <location>
        <begin position="87"/>
        <end position="138"/>
    </location>
</feature>
<dbReference type="PROSITE" id="PS50006">
    <property type="entry name" value="FHA_DOMAIN"/>
    <property type="match status" value="1"/>
</dbReference>
<feature type="compositionally biased region" description="Low complexity" evidence="2">
    <location>
        <begin position="312"/>
        <end position="330"/>
    </location>
</feature>
<name>A0ABY5K2D4_9CELL</name>
<feature type="region of interest" description="Disordered" evidence="2">
    <location>
        <begin position="294"/>
        <end position="334"/>
    </location>
</feature>
<evidence type="ECO:0000313" key="5">
    <source>
        <dbReference type="EMBL" id="UUI64243.1"/>
    </source>
</evidence>
<evidence type="ECO:0000313" key="6">
    <source>
        <dbReference type="Proteomes" id="UP001317322"/>
    </source>
</evidence>
<protein>
    <submittedName>
        <fullName evidence="5">FHA domain-containing protein</fullName>
    </submittedName>
</protein>